<keyword evidence="1" id="KW-0614">Plasmid</keyword>
<proteinExistence type="predicted"/>
<dbReference type="EMBL" id="CP013215">
    <property type="protein sequence ID" value="ALP55261.1"/>
    <property type="molecule type" value="Genomic_DNA"/>
</dbReference>
<protein>
    <submittedName>
        <fullName evidence="1">Uncharacterized protein</fullName>
    </submittedName>
</protein>
<evidence type="ECO:0000313" key="1">
    <source>
        <dbReference type="EMBL" id="ALP55261.1"/>
    </source>
</evidence>
<dbReference type="AlphaFoldDB" id="A0A0S2TJL0"/>
<geneLocation type="plasmid" evidence="1">
    <name>pH11</name>
</geneLocation>
<gene>
    <name evidence="1" type="ORF">KPH11_241</name>
</gene>
<organism evidence="1">
    <name type="scientific">Klebsiella pneumoniae subsp. pneumoniae</name>
    <dbReference type="NCBI Taxonomy" id="72407"/>
    <lineage>
        <taxon>Bacteria</taxon>
        <taxon>Pseudomonadati</taxon>
        <taxon>Pseudomonadota</taxon>
        <taxon>Gammaproteobacteria</taxon>
        <taxon>Enterobacterales</taxon>
        <taxon>Enterobacteriaceae</taxon>
        <taxon>Klebsiella/Raoultella group</taxon>
        <taxon>Klebsiella</taxon>
        <taxon>Klebsiella pneumoniae complex</taxon>
    </lineage>
</organism>
<accession>A0A0S2TJL0</accession>
<sequence length="39" mass="4549">MFMIKLNFSSGLIALPERFDLFSSTRNTVYTYSVRRETG</sequence>
<reference evidence="1" key="1">
    <citation type="submission" date="2015-11" db="EMBL/GenBank/DDBJ databases">
        <title>Complete nucleotide sequence of pH11, an IncHI2 plasmid conferring multi-antibiotic resistance and multi-heavy metal resistance genes in a clinical Klebsiella pneumoniae isolate.</title>
        <authorList>
            <person name="Zhai Y."/>
            <person name="He Z."/>
            <person name="Kang Y."/>
            <person name="Yu H."/>
            <person name="Wang J."/>
            <person name="Du P."/>
            <person name="Zhang Z."/>
            <person name="Hu S."/>
            <person name="Gao Z."/>
        </authorList>
    </citation>
    <scope>NUCLEOTIDE SEQUENCE [LARGE SCALE GENOMIC DNA]</scope>
    <source>
        <strain evidence="1">H11</strain>
        <plasmid evidence="1">pH11</plasmid>
    </source>
</reference>
<name>A0A0S2TJL0_KLEPN</name>